<keyword evidence="1" id="KW-0812">Transmembrane</keyword>
<keyword evidence="1" id="KW-1133">Transmembrane helix</keyword>
<dbReference type="Proteomes" id="UP000750711">
    <property type="component" value="Unassembled WGS sequence"/>
</dbReference>
<keyword evidence="2" id="KW-0732">Signal</keyword>
<feature type="signal peptide" evidence="2">
    <location>
        <begin position="1"/>
        <end position="21"/>
    </location>
</feature>
<dbReference type="PANTHER" id="PTHR47797:SF1">
    <property type="entry name" value="CYTOCHROME B561 DOMAIN-CONTAINING PROTEIN-RELATED"/>
    <property type="match status" value="1"/>
</dbReference>
<feature type="chain" id="PRO_5040155788" description="DOMON domain-containing protein" evidence="2">
    <location>
        <begin position="22"/>
        <end position="325"/>
    </location>
</feature>
<gene>
    <name evidence="4" type="ORF">GP486_007893</name>
</gene>
<feature type="transmembrane region" description="Helical" evidence="1">
    <location>
        <begin position="274"/>
        <end position="293"/>
    </location>
</feature>
<proteinExistence type="predicted"/>
<keyword evidence="5" id="KW-1185">Reference proteome</keyword>
<dbReference type="SUPFAM" id="SSF49344">
    <property type="entry name" value="CBD9-like"/>
    <property type="match status" value="1"/>
</dbReference>
<evidence type="ECO:0000313" key="4">
    <source>
        <dbReference type="EMBL" id="KAH0548563.1"/>
    </source>
</evidence>
<feature type="domain" description="DOMON" evidence="3">
    <location>
        <begin position="37"/>
        <end position="155"/>
    </location>
</feature>
<dbReference type="InterPro" id="IPR005018">
    <property type="entry name" value="DOMON_domain"/>
</dbReference>
<dbReference type="Gene3D" id="1.20.120.1770">
    <property type="match status" value="1"/>
</dbReference>
<dbReference type="EMBL" id="JAGHQM010002534">
    <property type="protein sequence ID" value="KAH0548563.1"/>
    <property type="molecule type" value="Genomic_DNA"/>
</dbReference>
<dbReference type="AlphaFoldDB" id="A0A9P8IGV5"/>
<feature type="transmembrane region" description="Helical" evidence="1">
    <location>
        <begin position="247"/>
        <end position="268"/>
    </location>
</feature>
<evidence type="ECO:0000256" key="2">
    <source>
        <dbReference type="SAM" id="SignalP"/>
    </source>
</evidence>
<evidence type="ECO:0000259" key="3">
    <source>
        <dbReference type="PROSITE" id="PS50836"/>
    </source>
</evidence>
<dbReference type="SMART" id="SM00664">
    <property type="entry name" value="DoH"/>
    <property type="match status" value="1"/>
</dbReference>
<keyword evidence="1" id="KW-0472">Membrane</keyword>
<reference evidence="4" key="1">
    <citation type="submission" date="2021-03" db="EMBL/GenBank/DDBJ databases">
        <title>Comparative genomics and phylogenomic investigation of the class Geoglossomycetes provide insights into ecological specialization and systematics.</title>
        <authorList>
            <person name="Melie T."/>
            <person name="Pirro S."/>
            <person name="Miller A.N."/>
            <person name="Quandt A."/>
        </authorList>
    </citation>
    <scope>NUCLEOTIDE SEQUENCE</scope>
    <source>
        <strain evidence="4">CAQ_001_2017</strain>
    </source>
</reference>
<evidence type="ECO:0000313" key="5">
    <source>
        <dbReference type="Proteomes" id="UP000750711"/>
    </source>
</evidence>
<dbReference type="InterPro" id="IPR015920">
    <property type="entry name" value="Cellobiose_DH-like_cyt"/>
</dbReference>
<comment type="caution">
    <text evidence="4">The sequence shown here is derived from an EMBL/GenBank/DDBJ whole genome shotgun (WGS) entry which is preliminary data.</text>
</comment>
<sequence length="325" mass="35037">MSRLSCLLLAVVVGLAGLVVASPSASSFVLNGGQNNNNFTFSVNVANESNDLYFRLEGPIGNSWLAVGAGDQMAGSLIFVVYAAQDNGNVTLSPRIGTGHVEPSFDEDIDVDLLDGSGIFNYTYVVKAVCHNCRRWNSGALNVNTTKQPWIYAVGPGRPFSSNSKTASIGLHDAYGEFTMNMIQATGAGGVPDLATSMSGAASVGSAHTSFNYFKLFHALFMSSVFVFLYPLGIISARVFGWIRIHVFKMVFATMLAFTGFFLAVYMSTLYNKIIGLVVMIAIVEQIVMGFIYHRTRAEERTPKVKVHSWIGQGILVLGIINGGL</sequence>
<accession>A0A9P8IGV5</accession>
<dbReference type="Pfam" id="PF16010">
    <property type="entry name" value="CDH-cyt"/>
    <property type="match status" value="1"/>
</dbReference>
<dbReference type="PANTHER" id="PTHR47797">
    <property type="entry name" value="DEHYDROGENASE, PUTATIVE (AFU_ORTHOLOGUE AFUA_8G05805)-RELATED"/>
    <property type="match status" value="1"/>
</dbReference>
<dbReference type="Gene3D" id="2.60.40.1210">
    <property type="entry name" value="Cellobiose dehydrogenase, cytochrome domain"/>
    <property type="match status" value="1"/>
</dbReference>
<organism evidence="4 5">
    <name type="scientific">Trichoglossum hirsutum</name>
    <dbReference type="NCBI Taxonomy" id="265104"/>
    <lineage>
        <taxon>Eukaryota</taxon>
        <taxon>Fungi</taxon>
        <taxon>Dikarya</taxon>
        <taxon>Ascomycota</taxon>
        <taxon>Pezizomycotina</taxon>
        <taxon>Geoglossomycetes</taxon>
        <taxon>Geoglossales</taxon>
        <taxon>Geoglossaceae</taxon>
        <taxon>Trichoglossum</taxon>
    </lineage>
</organism>
<evidence type="ECO:0000256" key="1">
    <source>
        <dbReference type="SAM" id="Phobius"/>
    </source>
</evidence>
<dbReference type="CDD" id="cd09630">
    <property type="entry name" value="CDH_like_cytochrome"/>
    <property type="match status" value="1"/>
</dbReference>
<dbReference type="PROSITE" id="PS50836">
    <property type="entry name" value="DOMON"/>
    <property type="match status" value="1"/>
</dbReference>
<protein>
    <recommendedName>
        <fullName evidence="3">DOMON domain-containing protein</fullName>
    </recommendedName>
</protein>
<dbReference type="CDD" id="cd08760">
    <property type="entry name" value="Cyt_b561_FRRS1_like"/>
    <property type="match status" value="1"/>
</dbReference>
<feature type="transmembrane region" description="Helical" evidence="1">
    <location>
        <begin position="216"/>
        <end position="235"/>
    </location>
</feature>
<name>A0A9P8IGV5_9PEZI</name>